<evidence type="ECO:0000313" key="1">
    <source>
        <dbReference type="EMBL" id="KAF2889505.1"/>
    </source>
</evidence>
<dbReference type="EMBL" id="VTPC01065998">
    <property type="protein sequence ID" value="KAF2889505.1"/>
    <property type="molecule type" value="Genomic_DNA"/>
</dbReference>
<dbReference type="PANTHER" id="PTHR47027">
    <property type="entry name" value="REVERSE TRANSCRIPTASE DOMAIN-CONTAINING PROTEIN"/>
    <property type="match status" value="1"/>
</dbReference>
<name>A0A8K0CLH2_IGNLU</name>
<reference evidence="1" key="1">
    <citation type="submission" date="2019-08" db="EMBL/GenBank/DDBJ databases">
        <title>The genome of the North American firefly Photinus pyralis.</title>
        <authorList>
            <consortium name="Photinus pyralis genome working group"/>
            <person name="Fallon T.R."/>
            <person name="Sander Lower S.E."/>
            <person name="Weng J.-K."/>
        </authorList>
    </citation>
    <scope>NUCLEOTIDE SEQUENCE</scope>
    <source>
        <strain evidence="1">TRF0915ILg1</strain>
        <tissue evidence="1">Whole body</tissue>
    </source>
</reference>
<sequence length="198" mass="23587">MEKTEYMYVRGPRNNLNIGEETIKTCTEYKYLGTIISNTGEIDIDIEEKIIKERRATKALHGTMYNRHLTKETKRKIFHTVIESITTYGGEMWPLTNKRRDKIRAVELDYMRRNGGQSSIASRLENRALRWYGQGHVSQMGKERWPKRILEWSPKVRRRRGRPAVEWKTYITKTMEGKGLEEGDWEDRKYWDLRTANL</sequence>
<accession>A0A8K0CLH2</accession>
<gene>
    <name evidence="1" type="ORF">ILUMI_16668</name>
</gene>
<protein>
    <recommendedName>
        <fullName evidence="3">Endonuclease-reverse transcriptase</fullName>
    </recommendedName>
</protein>
<proteinExistence type="predicted"/>
<evidence type="ECO:0000313" key="2">
    <source>
        <dbReference type="Proteomes" id="UP000801492"/>
    </source>
</evidence>
<dbReference type="OrthoDB" id="6776761at2759"/>
<dbReference type="AlphaFoldDB" id="A0A8K0CLH2"/>
<comment type="caution">
    <text evidence="1">The sequence shown here is derived from an EMBL/GenBank/DDBJ whole genome shotgun (WGS) entry which is preliminary data.</text>
</comment>
<dbReference type="Proteomes" id="UP000801492">
    <property type="component" value="Unassembled WGS sequence"/>
</dbReference>
<organism evidence="1 2">
    <name type="scientific">Ignelater luminosus</name>
    <name type="common">Cucubano</name>
    <name type="synonym">Pyrophorus luminosus</name>
    <dbReference type="NCBI Taxonomy" id="2038154"/>
    <lineage>
        <taxon>Eukaryota</taxon>
        <taxon>Metazoa</taxon>
        <taxon>Ecdysozoa</taxon>
        <taxon>Arthropoda</taxon>
        <taxon>Hexapoda</taxon>
        <taxon>Insecta</taxon>
        <taxon>Pterygota</taxon>
        <taxon>Neoptera</taxon>
        <taxon>Endopterygota</taxon>
        <taxon>Coleoptera</taxon>
        <taxon>Polyphaga</taxon>
        <taxon>Elateriformia</taxon>
        <taxon>Elateroidea</taxon>
        <taxon>Elateridae</taxon>
        <taxon>Agrypninae</taxon>
        <taxon>Pyrophorini</taxon>
        <taxon>Ignelater</taxon>
    </lineage>
</organism>
<evidence type="ECO:0008006" key="3">
    <source>
        <dbReference type="Google" id="ProtNLM"/>
    </source>
</evidence>
<keyword evidence="2" id="KW-1185">Reference proteome</keyword>
<dbReference type="PANTHER" id="PTHR47027:SF20">
    <property type="entry name" value="REVERSE TRANSCRIPTASE-LIKE PROTEIN WITH RNA-DIRECTED DNA POLYMERASE DOMAIN"/>
    <property type="match status" value="1"/>
</dbReference>